<feature type="transmembrane region" description="Helical" evidence="14">
    <location>
        <begin position="1042"/>
        <end position="1062"/>
    </location>
</feature>
<keyword evidence="12 14" id="KW-0472">Membrane</keyword>
<feature type="transmembrane region" description="Helical" evidence="14">
    <location>
        <begin position="677"/>
        <end position="695"/>
    </location>
</feature>
<keyword evidence="7" id="KW-0479">Metal-binding</keyword>
<dbReference type="GO" id="GO:0036503">
    <property type="term" value="P:ERAD pathway"/>
    <property type="evidence" value="ECO:0007669"/>
    <property type="project" value="TreeGrafter"/>
</dbReference>
<name>A0A7H9HTY4_9SACH</name>
<dbReference type="GO" id="GO:0005789">
    <property type="term" value="C:endoplasmic reticulum membrane"/>
    <property type="evidence" value="ECO:0007669"/>
    <property type="project" value="TreeGrafter"/>
</dbReference>
<feature type="transmembrane region" description="Helical" evidence="14">
    <location>
        <begin position="1136"/>
        <end position="1157"/>
    </location>
</feature>
<keyword evidence="8" id="KW-0863">Zinc-finger</keyword>
<dbReference type="EC" id="2.3.2.27" evidence="4"/>
<comment type="pathway">
    <text evidence="3">Protein modification; protein ubiquitination.</text>
</comment>
<dbReference type="AlphaFoldDB" id="A0A7H9HTY4"/>
<dbReference type="Pfam" id="PF12906">
    <property type="entry name" value="RINGv"/>
    <property type="match status" value="1"/>
</dbReference>
<comment type="catalytic activity">
    <reaction evidence="1">
        <text>S-ubiquitinyl-[E2 ubiquitin-conjugating enzyme]-L-cysteine + [acceptor protein]-L-lysine = [E2 ubiquitin-conjugating enzyme]-L-cysteine + N(6)-ubiquitinyl-[acceptor protein]-L-lysine.</text>
        <dbReference type="EC" id="2.3.2.27"/>
    </reaction>
</comment>
<feature type="transmembrane region" description="Helical" evidence="14">
    <location>
        <begin position="416"/>
        <end position="436"/>
    </location>
</feature>
<evidence type="ECO:0000256" key="10">
    <source>
        <dbReference type="ARBA" id="ARBA00022833"/>
    </source>
</evidence>
<sequence length="1250" mass="144190">MDVDVDQGTFKSGYDADTHMGATCRICRGEASEENPLFHPCKCKGSIKYIHESCLMEWISSKNIDISKPGTTAACDICHYPINFSTTYAENMPDRIPMSLLLKRSLISCFQFIKDGLTLNLAAVLFLFGIPLTWNFFGKLYTIILDGELPYKGDFHKSIAYGYRENISENTSLLLQYTLNYRFSILQILMVVILHISLYFQYDMIVRESVMGKMILHKIGPQFTKEELIKIQLKERFPMMDEQTIEHVARLMKAKDEVTQQRGNQEAEQSEDEEDDENNENAQELGSGNDEGDTTNASVTNLHENSISDSDSNRDELDNEEPDDDLVNNAMGVDETDIPLQRPFDAFRNRQAQNEFDNLIDQQNELANRPPINIVNPNDEDIGEDRLMNEDVEDEMNQQVPPPIVINLKLKLTNVLAYYIVAEVVIAAYLAVAYLLPTVVGFGLLKVLIFFGKIFGHGLVQLYYLFQLQKPYHFALENIPYFEQIALWISNKVVGTWIYYYDGYTNNTLKSSMLVRSLPALVSYIATITLISISSELICKGYGRERGMKNRTRRFLFQILFAIKCTFKVFTLFFIELAGFPVLAGLMLDFSIFAPLLNPGKQLWAPQICTAWPPLIFFIYWTIGTLYMYWFAKYIGMIRQHIIRPGVLFFIRSPDDPNIKILHDSLIHPMSIQISRLCLSMFIYAVFIIVGFGFHTRFLFPVLLNSKLLTTNNFISFWAPTIYVIPFYITKQIVESKPSVKLYIRKYWERAFDVSARKLRLSSFILGHDIPIERGHIHYRNFFYKYFAKQKAELSNPQLFTCPKTLDQVKQLFKEDPNVHAYFIPDGILMRVPSSDIVSRNYVQTLFVPVTKDDKLLRPLDLEVIKARNKRNAGDFGYLDEQNTEFDSYSIVYTPPNFRTRYLLLLVFVWLFASLLVLLTTLLCQYVVTIIVAVILLPIAGLLPNTHFGYEASKHFIKNKFQQLDIFFVCAGAVLLSILLEKYHAYKMSRINLADHIIPVANEGVDEPEHNANHFLERAQAPRPQNMRATIENFLNHGETKFFVYVVYMLAVMSIRHVALSFNLRSLRTFGLGYLSGKHFKEFEVTFSPTRILNGGIEELAILLLENLTTLYTGRKAASNRHRPFITWFKIISEDLLGQLSFILYTTIPLVLSWVFFSSLEYLLYSDHYTSFGAPMRFLWRYRLLPQSNDIQWTIPQHMCFLSLYVIMTSYIAWQGMSAAKKWFGVAMQNVKDEVYAKGRSLQNFSGSDD</sequence>
<evidence type="ECO:0000313" key="16">
    <source>
        <dbReference type="EMBL" id="QLQ80536.1"/>
    </source>
</evidence>
<feature type="transmembrane region" description="Helical" evidence="14">
    <location>
        <begin position="902"/>
        <end position="920"/>
    </location>
</feature>
<dbReference type="PANTHER" id="PTHR13145">
    <property type="entry name" value="SSM4 PROTEIN"/>
    <property type="match status" value="1"/>
</dbReference>
<feature type="compositionally biased region" description="Acidic residues" evidence="13">
    <location>
        <begin position="268"/>
        <end position="279"/>
    </location>
</feature>
<evidence type="ECO:0000256" key="8">
    <source>
        <dbReference type="ARBA" id="ARBA00022771"/>
    </source>
</evidence>
<evidence type="ECO:0000256" key="12">
    <source>
        <dbReference type="ARBA" id="ARBA00023136"/>
    </source>
</evidence>
<dbReference type="InterPro" id="IPR013083">
    <property type="entry name" value="Znf_RING/FYVE/PHD"/>
</dbReference>
<feature type="compositionally biased region" description="Acidic residues" evidence="13">
    <location>
        <begin position="317"/>
        <end position="326"/>
    </location>
</feature>
<feature type="transmembrane region" description="Helical" evidence="14">
    <location>
        <begin position="117"/>
        <end position="137"/>
    </location>
</feature>
<accession>A0A7H9HTY4</accession>
<evidence type="ECO:0000256" key="6">
    <source>
        <dbReference type="ARBA" id="ARBA00022692"/>
    </source>
</evidence>
<dbReference type="Proteomes" id="UP000510647">
    <property type="component" value="Chromosome 4"/>
</dbReference>
<feature type="transmembrane region" description="Helical" evidence="14">
    <location>
        <begin position="485"/>
        <end position="501"/>
    </location>
</feature>
<protein>
    <recommendedName>
        <fullName evidence="4">RING-type E3 ubiquitin transferase</fullName>
        <ecNumber evidence="4">2.3.2.27</ecNumber>
    </recommendedName>
</protein>
<feature type="compositionally biased region" description="Polar residues" evidence="13">
    <location>
        <begin position="294"/>
        <end position="310"/>
    </location>
</feature>
<keyword evidence="5" id="KW-0808">Transferase</keyword>
<feature type="domain" description="RING-CH-type" evidence="15">
    <location>
        <begin position="16"/>
        <end position="85"/>
    </location>
</feature>
<feature type="region of interest" description="Disordered" evidence="13">
    <location>
        <begin position="255"/>
        <end position="338"/>
    </location>
</feature>
<evidence type="ECO:0000256" key="7">
    <source>
        <dbReference type="ARBA" id="ARBA00022723"/>
    </source>
</evidence>
<dbReference type="SMART" id="SM00744">
    <property type="entry name" value="RINGv"/>
    <property type="match status" value="1"/>
</dbReference>
<dbReference type="PANTHER" id="PTHR13145:SF0">
    <property type="entry name" value="E3 UBIQUITIN-PROTEIN LIGASE MARCHF6"/>
    <property type="match status" value="1"/>
</dbReference>
<dbReference type="Gene3D" id="3.30.40.10">
    <property type="entry name" value="Zinc/RING finger domain, C3HC4 (zinc finger)"/>
    <property type="match status" value="1"/>
</dbReference>
<keyword evidence="6 14" id="KW-0812">Transmembrane</keyword>
<dbReference type="PROSITE" id="PS51292">
    <property type="entry name" value="ZF_RING_CH"/>
    <property type="match status" value="1"/>
</dbReference>
<feature type="transmembrane region" description="Helical" evidence="14">
    <location>
        <begin position="1195"/>
        <end position="1214"/>
    </location>
</feature>
<feature type="transmembrane region" description="Helical" evidence="14">
    <location>
        <begin position="964"/>
        <end position="980"/>
    </location>
</feature>
<dbReference type="EMBL" id="CP059270">
    <property type="protein sequence ID" value="QLQ80536.1"/>
    <property type="molecule type" value="Genomic_DNA"/>
</dbReference>
<evidence type="ECO:0000259" key="15">
    <source>
        <dbReference type="PROSITE" id="PS51292"/>
    </source>
</evidence>
<evidence type="ECO:0000256" key="11">
    <source>
        <dbReference type="ARBA" id="ARBA00022989"/>
    </source>
</evidence>
<feature type="transmembrane region" description="Helical" evidence="14">
    <location>
        <begin position="604"/>
        <end position="630"/>
    </location>
</feature>
<keyword evidence="11 14" id="KW-1133">Transmembrane helix</keyword>
<comment type="subcellular location">
    <subcellularLocation>
        <location evidence="2">Membrane</location>
        <topology evidence="2">Multi-pass membrane protein</topology>
    </subcellularLocation>
</comment>
<organism evidence="16 17">
    <name type="scientific">Torulaspora globosa</name>
    <dbReference type="NCBI Taxonomy" id="48254"/>
    <lineage>
        <taxon>Eukaryota</taxon>
        <taxon>Fungi</taxon>
        <taxon>Dikarya</taxon>
        <taxon>Ascomycota</taxon>
        <taxon>Saccharomycotina</taxon>
        <taxon>Saccharomycetes</taxon>
        <taxon>Saccharomycetales</taxon>
        <taxon>Saccharomycetaceae</taxon>
        <taxon>Torulaspora</taxon>
    </lineage>
</organism>
<feature type="transmembrane region" description="Helical" evidence="14">
    <location>
        <begin position="181"/>
        <end position="200"/>
    </location>
</feature>
<dbReference type="InterPro" id="IPR011016">
    <property type="entry name" value="Znf_RING-CH"/>
</dbReference>
<dbReference type="OrthoDB" id="1108038at2759"/>
<gene>
    <name evidence="16" type="ORF">HG537_0D05370</name>
</gene>
<dbReference type="CDD" id="cd16702">
    <property type="entry name" value="RING_CH-C4HC3_MARCH6"/>
    <property type="match status" value="1"/>
</dbReference>
<feature type="transmembrane region" description="Helical" evidence="14">
    <location>
        <begin position="442"/>
        <end position="465"/>
    </location>
</feature>
<feature type="transmembrane region" description="Helical" evidence="14">
    <location>
        <begin position="521"/>
        <end position="543"/>
    </location>
</feature>
<evidence type="ECO:0000256" key="5">
    <source>
        <dbReference type="ARBA" id="ARBA00022679"/>
    </source>
</evidence>
<reference evidence="16 17" key="1">
    <citation type="submission" date="2020-06" db="EMBL/GenBank/DDBJ databases">
        <title>The yeast mating-type switching endonuclease HO is a domesticated member of an unorthodox homing genetic element family.</title>
        <authorList>
            <person name="Coughlan A.Y."/>
            <person name="Lombardi L."/>
            <person name="Braun-Galleani S."/>
            <person name="Martos A.R."/>
            <person name="Galeote V."/>
            <person name="Bigey F."/>
            <person name="Dequin S."/>
            <person name="Byrne K.P."/>
            <person name="Wolfe K.H."/>
        </authorList>
    </citation>
    <scope>NUCLEOTIDE SEQUENCE [LARGE SCALE GENOMIC DNA]</scope>
    <source>
        <strain evidence="16 17">CBS2947</strain>
    </source>
</reference>
<feature type="transmembrane region" description="Helical" evidence="14">
    <location>
        <begin position="926"/>
        <end position="943"/>
    </location>
</feature>
<evidence type="ECO:0000256" key="14">
    <source>
        <dbReference type="SAM" id="Phobius"/>
    </source>
</evidence>
<feature type="transmembrane region" description="Helical" evidence="14">
    <location>
        <begin position="715"/>
        <end position="734"/>
    </location>
</feature>
<keyword evidence="9" id="KW-0833">Ubl conjugation pathway</keyword>
<evidence type="ECO:0000256" key="2">
    <source>
        <dbReference type="ARBA" id="ARBA00004141"/>
    </source>
</evidence>
<evidence type="ECO:0000256" key="1">
    <source>
        <dbReference type="ARBA" id="ARBA00000900"/>
    </source>
</evidence>
<evidence type="ECO:0000313" key="17">
    <source>
        <dbReference type="Proteomes" id="UP000510647"/>
    </source>
</evidence>
<keyword evidence="17" id="KW-1185">Reference proteome</keyword>
<keyword evidence="10" id="KW-0862">Zinc</keyword>
<feature type="transmembrane region" description="Helical" evidence="14">
    <location>
        <begin position="555"/>
        <end position="584"/>
    </location>
</feature>
<proteinExistence type="predicted"/>
<dbReference type="SUPFAM" id="SSF57850">
    <property type="entry name" value="RING/U-box"/>
    <property type="match status" value="1"/>
</dbReference>
<evidence type="ECO:0000256" key="4">
    <source>
        <dbReference type="ARBA" id="ARBA00012483"/>
    </source>
</evidence>
<evidence type="ECO:0000256" key="9">
    <source>
        <dbReference type="ARBA" id="ARBA00022786"/>
    </source>
</evidence>
<dbReference type="GO" id="GO:0008270">
    <property type="term" value="F:zinc ion binding"/>
    <property type="evidence" value="ECO:0007669"/>
    <property type="project" value="UniProtKB-KW"/>
</dbReference>
<evidence type="ECO:0000256" key="13">
    <source>
        <dbReference type="SAM" id="MobiDB-lite"/>
    </source>
</evidence>
<dbReference type="GO" id="GO:0061630">
    <property type="term" value="F:ubiquitin protein ligase activity"/>
    <property type="evidence" value="ECO:0007669"/>
    <property type="project" value="UniProtKB-EC"/>
</dbReference>
<evidence type="ECO:0000256" key="3">
    <source>
        <dbReference type="ARBA" id="ARBA00004906"/>
    </source>
</evidence>